<sequence>MAAIIAQLDASSTFYRCTYDVFLSYRGEDTRKGFTDHLYRALEQAGFHTFRDDDEIKRGANIAAEIQRAIQESQVSIIVFSKNYASSTWCLDELVKIMERRKADDGLMVMPVFYDVDPSHIRKLTGSFANAFSGHEEHFKEDIHKVEEWRRALRDVADLGGMVLGDRYESQFIQNIVEEIENKLNHTTPNIAPHLVGIDNRVRGINMWLKDRSNDVGVAVIYGMGGVGKTTIAKAAYKQNFDKFQGSSFLPDVRAASEQPNGLVCLQRKLLSDIQKGKTKKIYSIDEGMSKIKLVVRCKRVLIVLDDVNHSEQFNAILGMREWFHPGSKIIVTTRHENLFNDHAVHAMFKVKELGEGESLELFNWHAFKQAHPIKGYMNLSRSVVQHCEGLPLALQVLGSSLFGKSVDLWQSALQKLHVIPDDNIQKILRISFDSLKDDHDRNLFLHIVCFFIEKKMSYTITVLDNLNFYTRIGIQNLVDRCLVEIDVDNRLIMHQLLRDMGRAIIREESSEDPGKRSRVWHKDASDVLRKLTQGTETIKGLMLNLPSEAIFSTSNQNRCLVEDFDGNCSRRRRLGYFSWISINSSSTNSAATSNEVDFKAEAFRRMHNLELLLLDNVKVSGDYEDFPKKLIWLCWRGFPLKSIPEKFYLENLVGLDLRNSSLQHVWKGTRFLLGLKILNLSHSHSLVTTPDLSGVPNLEKLILKDCINLVVIDESLGNLEKLIFLNLKDCRSLMKLPTRISMLRSLQELDLSGCSKLVLHTSTTAANHLHSTTRVRKKLNMLSEKIWQSIWSWTSWVSTRNKLESASLSMEIWPHCLGTLSLADCNLSEIPGDLSILSLLKHLNLSRNPILRLPENMNGLIMLRTLEIQGCAKLRTLPKLPQSLKKLHASYCTSLERIANLPNMFESLDSSFWKCKKLVEVQSLFDIKPLKRVDIEMIRDMGPFNLESTGVSTEVEFEMTNYLTCTTRNGALQGLYECGIFSIFVHGNKIPDRFTYRSVGKSVLSIILPSHFNLKIRGLNICVMYSRCPFWFSSRNFLKVSNETKGLKWTYCPVAAGLPKKNQDMLWLSHWRFENDELEEGEQVHVSINEEFSFWAKEFCIQLVYEKDPSNSEDIIIQQETPPSSQIAAAGNVSASASKYQFWTGKYFLCNHRARIHQHQFSRRQTNPSYLEHYKPETDTFHYLFDQEVHPQDNHSIYSEENLRLLHTFYI</sequence>
<proteinExistence type="predicted"/>
<dbReference type="Pfam" id="PF23282">
    <property type="entry name" value="WHD_ROQ1"/>
    <property type="match status" value="1"/>
</dbReference>
<dbReference type="Gene3D" id="3.80.10.10">
    <property type="entry name" value="Ribonuclease Inhibitor"/>
    <property type="match status" value="2"/>
</dbReference>
<dbReference type="Gene3D" id="3.40.50.10140">
    <property type="entry name" value="Toll/interleukin-1 receptor homology (TIR) domain"/>
    <property type="match status" value="1"/>
</dbReference>
<dbReference type="Proteomes" id="UP000694861">
    <property type="component" value="Linkage group LG4"/>
</dbReference>
<dbReference type="Pfam" id="PF00931">
    <property type="entry name" value="NB-ARC"/>
    <property type="match status" value="1"/>
</dbReference>
<dbReference type="InterPro" id="IPR032675">
    <property type="entry name" value="LRR_dom_sf"/>
</dbReference>
<evidence type="ECO:0000256" key="1">
    <source>
        <dbReference type="ARBA" id="ARBA00011982"/>
    </source>
</evidence>
<dbReference type="Gene3D" id="3.40.50.300">
    <property type="entry name" value="P-loop containing nucleotide triphosphate hydrolases"/>
    <property type="match status" value="1"/>
</dbReference>
<dbReference type="GeneID" id="103327352"/>
<dbReference type="InterPro" id="IPR027417">
    <property type="entry name" value="P-loop_NTPase"/>
</dbReference>
<reference evidence="10" key="2">
    <citation type="submission" date="2025-08" db="UniProtKB">
        <authorList>
            <consortium name="RefSeq"/>
        </authorList>
    </citation>
    <scope>IDENTIFICATION</scope>
</reference>
<evidence type="ECO:0000259" key="8">
    <source>
        <dbReference type="PROSITE" id="PS50104"/>
    </source>
</evidence>
<accession>A0ABM1LP93</accession>
<dbReference type="InterPro" id="IPR045344">
    <property type="entry name" value="C-JID"/>
</dbReference>
<dbReference type="InterPro" id="IPR002182">
    <property type="entry name" value="NB-ARC"/>
</dbReference>
<dbReference type="SUPFAM" id="SSF52540">
    <property type="entry name" value="P-loop containing nucleoside triphosphate hydrolases"/>
    <property type="match status" value="1"/>
</dbReference>
<name>A0ABM1LP93_PRUMU</name>
<evidence type="ECO:0000256" key="2">
    <source>
        <dbReference type="ARBA" id="ARBA00022614"/>
    </source>
</evidence>
<dbReference type="InterPro" id="IPR044974">
    <property type="entry name" value="Disease_R_plants"/>
</dbReference>
<dbReference type="Pfam" id="PF01582">
    <property type="entry name" value="TIR"/>
    <property type="match status" value="1"/>
</dbReference>
<keyword evidence="4" id="KW-0378">Hydrolase</keyword>
<dbReference type="Pfam" id="PF20160">
    <property type="entry name" value="C-JID"/>
    <property type="match status" value="1"/>
</dbReference>
<keyword evidence="9" id="KW-1185">Reference proteome</keyword>
<dbReference type="SUPFAM" id="SSF52058">
    <property type="entry name" value="L domain-like"/>
    <property type="match status" value="1"/>
</dbReference>
<dbReference type="EC" id="3.2.2.6" evidence="1"/>
<protein>
    <recommendedName>
        <fullName evidence="1">ADP-ribosyl cyclase/cyclic ADP-ribose hydrolase</fullName>
        <ecNumber evidence="1">3.2.2.6</ecNumber>
    </recommendedName>
</protein>
<keyword evidence="3" id="KW-0677">Repeat</keyword>
<evidence type="ECO:0000313" key="10">
    <source>
        <dbReference type="RefSeq" id="XP_016649220.1"/>
    </source>
</evidence>
<dbReference type="Gene3D" id="1.10.8.430">
    <property type="entry name" value="Helical domain of apoptotic protease-activating factors"/>
    <property type="match status" value="1"/>
</dbReference>
<dbReference type="PRINTS" id="PR00364">
    <property type="entry name" value="DISEASERSIST"/>
</dbReference>
<dbReference type="InterPro" id="IPR058192">
    <property type="entry name" value="WHD_ROQ1-like"/>
</dbReference>
<dbReference type="RefSeq" id="XP_016649220.1">
    <property type="nucleotide sequence ID" value="XM_016793734.1"/>
</dbReference>
<organism evidence="9 10">
    <name type="scientific">Prunus mume</name>
    <name type="common">Japanese apricot</name>
    <name type="synonym">Armeniaca mume</name>
    <dbReference type="NCBI Taxonomy" id="102107"/>
    <lineage>
        <taxon>Eukaryota</taxon>
        <taxon>Viridiplantae</taxon>
        <taxon>Streptophyta</taxon>
        <taxon>Embryophyta</taxon>
        <taxon>Tracheophyta</taxon>
        <taxon>Spermatophyta</taxon>
        <taxon>Magnoliopsida</taxon>
        <taxon>eudicotyledons</taxon>
        <taxon>Gunneridae</taxon>
        <taxon>Pentapetalae</taxon>
        <taxon>rosids</taxon>
        <taxon>fabids</taxon>
        <taxon>Rosales</taxon>
        <taxon>Rosaceae</taxon>
        <taxon>Amygdaloideae</taxon>
        <taxon>Amygdaleae</taxon>
        <taxon>Prunus</taxon>
    </lineage>
</organism>
<feature type="domain" description="TIR" evidence="8">
    <location>
        <begin position="17"/>
        <end position="184"/>
    </location>
</feature>
<dbReference type="SUPFAM" id="SSF46785">
    <property type="entry name" value="Winged helix' DNA-binding domain"/>
    <property type="match status" value="1"/>
</dbReference>
<gene>
    <name evidence="10" type="primary">LOC103327352</name>
</gene>
<evidence type="ECO:0000256" key="5">
    <source>
        <dbReference type="ARBA" id="ARBA00022821"/>
    </source>
</evidence>
<reference evidence="9" key="1">
    <citation type="journal article" date="2012" name="Nat. Commun.">
        <title>The genome of Prunus mume.</title>
        <authorList>
            <person name="Zhang Q."/>
            <person name="Chen W."/>
            <person name="Sun L."/>
            <person name="Zhao F."/>
            <person name="Huang B."/>
            <person name="Yang W."/>
            <person name="Tao Y."/>
            <person name="Wang J."/>
            <person name="Yuan Z."/>
            <person name="Fan G."/>
            <person name="Xing Z."/>
            <person name="Han C."/>
            <person name="Pan H."/>
            <person name="Zhong X."/>
            <person name="Shi W."/>
            <person name="Liang X."/>
            <person name="Du D."/>
            <person name="Sun F."/>
            <person name="Xu Z."/>
            <person name="Hao R."/>
            <person name="Lv T."/>
            <person name="Lv Y."/>
            <person name="Zheng Z."/>
            <person name="Sun M."/>
            <person name="Luo L."/>
            <person name="Cai M."/>
            <person name="Gao Y."/>
            <person name="Wang J."/>
            <person name="Yin Y."/>
            <person name="Xu X."/>
            <person name="Cheng T."/>
            <person name="Wang J."/>
        </authorList>
    </citation>
    <scope>NUCLEOTIDE SEQUENCE [LARGE SCALE GENOMIC DNA]</scope>
</reference>
<dbReference type="PROSITE" id="PS50104">
    <property type="entry name" value="TIR"/>
    <property type="match status" value="1"/>
</dbReference>
<dbReference type="InterPro" id="IPR000157">
    <property type="entry name" value="TIR_dom"/>
</dbReference>
<keyword evidence="6" id="KW-0520">NAD</keyword>
<dbReference type="InterPro" id="IPR036390">
    <property type="entry name" value="WH_DNA-bd_sf"/>
</dbReference>
<evidence type="ECO:0000256" key="7">
    <source>
        <dbReference type="ARBA" id="ARBA00047304"/>
    </source>
</evidence>
<dbReference type="PANTHER" id="PTHR11017:SF305">
    <property type="entry name" value="TMV RESISTANCE PROTEIN N-LIKE"/>
    <property type="match status" value="1"/>
</dbReference>
<dbReference type="InterPro" id="IPR042197">
    <property type="entry name" value="Apaf_helical"/>
</dbReference>
<dbReference type="SUPFAM" id="SSF52200">
    <property type="entry name" value="Toll/Interleukin receptor TIR domain"/>
    <property type="match status" value="1"/>
</dbReference>
<dbReference type="PANTHER" id="PTHR11017">
    <property type="entry name" value="LEUCINE-RICH REPEAT-CONTAINING PROTEIN"/>
    <property type="match status" value="1"/>
</dbReference>
<evidence type="ECO:0000256" key="4">
    <source>
        <dbReference type="ARBA" id="ARBA00022801"/>
    </source>
</evidence>
<evidence type="ECO:0000256" key="6">
    <source>
        <dbReference type="ARBA" id="ARBA00023027"/>
    </source>
</evidence>
<comment type="catalytic activity">
    <reaction evidence="7">
        <text>NAD(+) + H2O = ADP-D-ribose + nicotinamide + H(+)</text>
        <dbReference type="Rhea" id="RHEA:16301"/>
        <dbReference type="ChEBI" id="CHEBI:15377"/>
        <dbReference type="ChEBI" id="CHEBI:15378"/>
        <dbReference type="ChEBI" id="CHEBI:17154"/>
        <dbReference type="ChEBI" id="CHEBI:57540"/>
        <dbReference type="ChEBI" id="CHEBI:57967"/>
        <dbReference type="EC" id="3.2.2.6"/>
    </reaction>
    <physiologicalReaction direction="left-to-right" evidence="7">
        <dbReference type="Rhea" id="RHEA:16302"/>
    </physiologicalReaction>
</comment>
<evidence type="ECO:0000256" key="3">
    <source>
        <dbReference type="ARBA" id="ARBA00022737"/>
    </source>
</evidence>
<keyword evidence="2" id="KW-0433">Leucine-rich repeat</keyword>
<dbReference type="InterPro" id="IPR035897">
    <property type="entry name" value="Toll_tir_struct_dom_sf"/>
</dbReference>
<keyword evidence="5" id="KW-0611">Plant defense</keyword>
<evidence type="ECO:0000313" key="9">
    <source>
        <dbReference type="Proteomes" id="UP000694861"/>
    </source>
</evidence>
<dbReference type="SMART" id="SM00255">
    <property type="entry name" value="TIR"/>
    <property type="match status" value="1"/>
</dbReference>